<feature type="domain" description="SigF-like NTF2-like" evidence="1">
    <location>
        <begin position="1"/>
        <end position="175"/>
    </location>
</feature>
<keyword evidence="3" id="KW-1185">Reference proteome</keyword>
<organism evidence="2 3">
    <name type="scientific">Lentinus tigrinus ALCF2SS1-6</name>
    <dbReference type="NCBI Taxonomy" id="1328759"/>
    <lineage>
        <taxon>Eukaryota</taxon>
        <taxon>Fungi</taxon>
        <taxon>Dikarya</taxon>
        <taxon>Basidiomycota</taxon>
        <taxon>Agaricomycotina</taxon>
        <taxon>Agaricomycetes</taxon>
        <taxon>Polyporales</taxon>
        <taxon>Polyporaceae</taxon>
        <taxon>Lentinus</taxon>
    </lineage>
</organism>
<protein>
    <recommendedName>
        <fullName evidence="1">SigF-like NTF2-like domain-containing protein</fullName>
    </recommendedName>
</protein>
<dbReference type="PANTHER" id="PTHR35393:SF1">
    <property type="entry name" value="SNOAL-LIKE DOMAIN-CONTAINING PROTEIN"/>
    <property type="match status" value="1"/>
</dbReference>
<dbReference type="EMBL" id="ML122304">
    <property type="protein sequence ID" value="RPD54553.1"/>
    <property type="molecule type" value="Genomic_DNA"/>
</dbReference>
<evidence type="ECO:0000313" key="2">
    <source>
        <dbReference type="EMBL" id="RPD54553.1"/>
    </source>
</evidence>
<reference evidence="2" key="1">
    <citation type="journal article" date="2018" name="Genome Biol. Evol.">
        <title>Genomics and development of Lentinus tigrinus, a white-rot wood-decaying mushroom with dimorphic fruiting bodies.</title>
        <authorList>
            <person name="Wu B."/>
            <person name="Xu Z."/>
            <person name="Knudson A."/>
            <person name="Carlson A."/>
            <person name="Chen N."/>
            <person name="Kovaka S."/>
            <person name="LaButti K."/>
            <person name="Lipzen A."/>
            <person name="Pennachio C."/>
            <person name="Riley R."/>
            <person name="Schakwitz W."/>
            <person name="Umezawa K."/>
            <person name="Ohm R.A."/>
            <person name="Grigoriev I.V."/>
            <person name="Nagy L.G."/>
            <person name="Gibbons J."/>
            <person name="Hibbett D."/>
        </authorList>
    </citation>
    <scope>NUCLEOTIDE SEQUENCE [LARGE SCALE GENOMIC DNA]</scope>
    <source>
        <strain evidence="2">ALCF2SS1-6</strain>
    </source>
</reference>
<evidence type="ECO:0000259" key="1">
    <source>
        <dbReference type="Pfam" id="PF24840"/>
    </source>
</evidence>
<dbReference type="STRING" id="1328759.A0A5C2RSG6"/>
<sequence length="175" mass="19445">MEDPAKEIDTVVRLVTGAMDPESQNAAALKYYAPDVTFRHPLSVVASAPDSRAELLAILDYYRIISPVIVHIVHVAYAADTLTAYVDATQTFHIRWSPFKPAPARFFIRFKLRPVPTPGEGTGTVYLIAEHEDFYHPDELMALFVPPLAPLIRWGLRVGAWACGLNARVLEALGF</sequence>
<dbReference type="Proteomes" id="UP000313359">
    <property type="component" value="Unassembled WGS sequence"/>
</dbReference>
<dbReference type="PANTHER" id="PTHR35393">
    <property type="entry name" value="CHROMOSOME 1, WHOLE GENOME SHOTGUN SEQUENCE"/>
    <property type="match status" value="1"/>
</dbReference>
<dbReference type="InterPro" id="IPR057514">
    <property type="entry name" value="NTF2_SigF"/>
</dbReference>
<dbReference type="AlphaFoldDB" id="A0A5C2RSG6"/>
<accession>A0A5C2RSG6</accession>
<evidence type="ECO:0000313" key="3">
    <source>
        <dbReference type="Proteomes" id="UP000313359"/>
    </source>
</evidence>
<dbReference type="Pfam" id="PF24840">
    <property type="entry name" value="NTF2_SigF"/>
    <property type="match status" value="1"/>
</dbReference>
<dbReference type="OrthoDB" id="2344312at2759"/>
<gene>
    <name evidence="2" type="ORF">L227DRAFT_344886</name>
</gene>
<name>A0A5C2RSG6_9APHY</name>
<proteinExistence type="predicted"/>